<gene>
    <name evidence="2" type="ORF">CMC5_080410</name>
</gene>
<dbReference type="EMBL" id="CP012159">
    <property type="protein sequence ID" value="AKT43804.1"/>
    <property type="molecule type" value="Genomic_DNA"/>
</dbReference>
<dbReference type="AlphaFoldDB" id="A0A0K1ESM5"/>
<name>A0A0K1ESM5_CHOCO</name>
<evidence type="ECO:0000256" key="1">
    <source>
        <dbReference type="SAM" id="MobiDB-lite"/>
    </source>
</evidence>
<organism evidence="2 3">
    <name type="scientific">Chondromyces crocatus</name>
    <dbReference type="NCBI Taxonomy" id="52"/>
    <lineage>
        <taxon>Bacteria</taxon>
        <taxon>Pseudomonadati</taxon>
        <taxon>Myxococcota</taxon>
        <taxon>Polyangia</taxon>
        <taxon>Polyangiales</taxon>
        <taxon>Polyangiaceae</taxon>
        <taxon>Chondromyces</taxon>
    </lineage>
</organism>
<dbReference type="Proteomes" id="UP000067626">
    <property type="component" value="Chromosome"/>
</dbReference>
<dbReference type="OrthoDB" id="5511299at2"/>
<dbReference type="RefSeq" id="WP_156339208.1">
    <property type="nucleotide sequence ID" value="NZ_CP012159.1"/>
</dbReference>
<dbReference type="KEGG" id="ccro:CMC5_080410"/>
<evidence type="ECO:0000313" key="2">
    <source>
        <dbReference type="EMBL" id="AKT43804.1"/>
    </source>
</evidence>
<feature type="compositionally biased region" description="Basic and acidic residues" evidence="1">
    <location>
        <begin position="238"/>
        <end position="248"/>
    </location>
</feature>
<accession>A0A0K1ESM5</accession>
<evidence type="ECO:0000313" key="3">
    <source>
        <dbReference type="Proteomes" id="UP000067626"/>
    </source>
</evidence>
<sequence length="268" mass="29166">MTQLRNISRPEKLTVARSIHANLIARQSNGPAEEGLDTYIPVIASLIAELAGHVDGKAAAGTEHQALLGRAELADIEVDTWYRHIERYLSVEANRRGGAHVVGARAVHSAACPKGLAHVDERIPVQNAFCRGMLEALRRPVNAGILTSIEFPMAWLDRLEAALTESEASQRDLAGVRQDKRVHVGLGRDAEEAWIDVMSRLRSYVANRAGRHDLARRAEGDSLLAPLRTVLERLRAEAAARKTRRENADAPEAEGPQAPCAREAPAAG</sequence>
<proteinExistence type="predicted"/>
<protein>
    <submittedName>
        <fullName evidence="2">Uncharacterized protein</fullName>
    </submittedName>
</protein>
<reference evidence="2 3" key="1">
    <citation type="submission" date="2015-07" db="EMBL/GenBank/DDBJ databases">
        <title>Genome analysis of myxobacterium Chondromyces crocatus Cm c5 reveals a high potential for natural compound synthesis and the genetic basis for the loss of fruiting body formation.</title>
        <authorList>
            <person name="Zaburannyi N."/>
            <person name="Bunk B."/>
            <person name="Maier J."/>
            <person name="Overmann J."/>
            <person name="Mueller R."/>
        </authorList>
    </citation>
    <scope>NUCLEOTIDE SEQUENCE [LARGE SCALE GENOMIC DNA]</scope>
    <source>
        <strain evidence="2 3">Cm c5</strain>
    </source>
</reference>
<feature type="region of interest" description="Disordered" evidence="1">
    <location>
        <begin position="238"/>
        <end position="268"/>
    </location>
</feature>
<keyword evidence="3" id="KW-1185">Reference proteome</keyword>